<sequence length="551" mass="63019">MAANIPADNSDLSGIPSPFYTTDGQEKQYFDDYGSGDPPKTLLELSLISLSNALRNKPNWTSKIHNEEIVSKWRKELDAQGGIAEGAFEYVLEELKHDAVHAPTRFGVYGIHLADKLISPELEAKLVEQVKALENVPEHRKDWHPGSNNQVLDLVHPSLFPLVSDVTRGYTEEEAGKLTWQQFMGGGTTEAVAIQPLQKDSYGEKYWYSEKFQWLPSEFVVRDDGTTGITSYINNLHPRLHKPLYQTIAEIFSRFVPLFNNVLTDLRNPRDNVIKVDPFNWYTGEPDPDELDDEAYDEAHEEWWMTRTPISPTVPTYQPPSPAERVVTLNNRRLQVIVKLASIYLTPENPTYPGGVWHVEGMMNEKIIASGIYYYSVENTTLSSLGFRVAVCEPDYEQNDNRGVEMIYGLADEEALNQDLGSIETPQSRCIAFPNIYQHKLDSFSLIDPTKPGHRKILVFFLVDPSKRIVSTKRVPPQQDEWFRHEVADTVGAPFRNLPDFVTETIVENVPGRMTLKEAKVFREELMKERKYFVGKNNDEMFERQFSLCEH</sequence>
<accession>A0A0L0HS49</accession>
<keyword evidence="4" id="KW-1185">Reference proteome</keyword>
<proteinExistence type="predicted"/>
<dbReference type="InterPro" id="IPR025340">
    <property type="entry name" value="DUF4246"/>
</dbReference>
<dbReference type="PANTHER" id="PTHR33119">
    <property type="entry name" value="IFI3P"/>
    <property type="match status" value="1"/>
</dbReference>
<dbReference type="AlphaFoldDB" id="A0A0L0HS49"/>
<evidence type="ECO:0000259" key="1">
    <source>
        <dbReference type="Pfam" id="PF14033"/>
    </source>
</evidence>
<evidence type="ECO:0000313" key="3">
    <source>
        <dbReference type="EMBL" id="KND03948.1"/>
    </source>
</evidence>
<dbReference type="InterPro" id="IPR049192">
    <property type="entry name" value="DUF4246_C"/>
</dbReference>
<reference evidence="3 4" key="1">
    <citation type="submission" date="2009-08" db="EMBL/GenBank/DDBJ databases">
        <title>The Genome Sequence of Spizellomyces punctatus strain DAOM BR117.</title>
        <authorList>
            <consortium name="The Broad Institute Genome Sequencing Platform"/>
            <person name="Russ C."/>
            <person name="Cuomo C."/>
            <person name="Shea T."/>
            <person name="Young S.K."/>
            <person name="Zeng Q."/>
            <person name="Koehrsen M."/>
            <person name="Haas B."/>
            <person name="Borodovsky M."/>
            <person name="Guigo R."/>
            <person name="Alvarado L."/>
            <person name="Berlin A."/>
            <person name="Bochicchio J."/>
            <person name="Borenstein D."/>
            <person name="Chapman S."/>
            <person name="Chen Z."/>
            <person name="Engels R."/>
            <person name="Freedman E."/>
            <person name="Gellesch M."/>
            <person name="Goldberg J."/>
            <person name="Griggs A."/>
            <person name="Gujja S."/>
            <person name="Heiman D."/>
            <person name="Hepburn T."/>
            <person name="Howarth C."/>
            <person name="Jen D."/>
            <person name="Larson L."/>
            <person name="Lewis B."/>
            <person name="Mehta T."/>
            <person name="Park D."/>
            <person name="Pearson M."/>
            <person name="Roberts A."/>
            <person name="Saif S."/>
            <person name="Shenoy N."/>
            <person name="Sisk P."/>
            <person name="Stolte C."/>
            <person name="Sykes S."/>
            <person name="Thomson T."/>
            <person name="Walk T."/>
            <person name="White J."/>
            <person name="Yandava C."/>
            <person name="Burger G."/>
            <person name="Gray M.W."/>
            <person name="Holland P.W.H."/>
            <person name="King N."/>
            <person name="Lang F.B.F."/>
            <person name="Roger A.J."/>
            <person name="Ruiz-Trillo I."/>
            <person name="Lander E."/>
            <person name="Nusbaum C."/>
        </authorList>
    </citation>
    <scope>NUCLEOTIDE SEQUENCE [LARGE SCALE GENOMIC DNA]</scope>
    <source>
        <strain evidence="3 4">DAOM BR117</strain>
    </source>
</reference>
<dbReference type="InParanoid" id="A0A0L0HS49"/>
<dbReference type="GeneID" id="27685064"/>
<protein>
    <submittedName>
        <fullName evidence="3">Uncharacterized protein</fullName>
    </submittedName>
</protein>
<dbReference type="OMA" id="ETHKINC"/>
<dbReference type="VEuPathDB" id="FungiDB:SPPG_01399"/>
<dbReference type="Proteomes" id="UP000053201">
    <property type="component" value="Unassembled WGS sequence"/>
</dbReference>
<dbReference type="Pfam" id="PF14033">
    <property type="entry name" value="DUF4246"/>
    <property type="match status" value="1"/>
</dbReference>
<name>A0A0L0HS49_SPIPD</name>
<dbReference type="OrthoDB" id="415532at2759"/>
<dbReference type="eggNOG" id="ENOG502QQIE">
    <property type="taxonomic scope" value="Eukaryota"/>
</dbReference>
<feature type="domain" description="DUF4246" evidence="2">
    <location>
        <begin position="33"/>
        <end position="76"/>
    </location>
</feature>
<dbReference type="RefSeq" id="XP_016611987.1">
    <property type="nucleotide sequence ID" value="XM_016749718.1"/>
</dbReference>
<dbReference type="PANTHER" id="PTHR33119:SF1">
    <property type="entry name" value="FE2OG DIOXYGENASE DOMAIN-CONTAINING PROTEIN"/>
    <property type="match status" value="1"/>
</dbReference>
<dbReference type="InterPro" id="IPR049207">
    <property type="entry name" value="DUF4246_N"/>
</dbReference>
<gene>
    <name evidence="3" type="ORF">SPPG_01399</name>
</gene>
<organism evidence="3 4">
    <name type="scientific">Spizellomyces punctatus (strain DAOM BR117)</name>
    <dbReference type="NCBI Taxonomy" id="645134"/>
    <lineage>
        <taxon>Eukaryota</taxon>
        <taxon>Fungi</taxon>
        <taxon>Fungi incertae sedis</taxon>
        <taxon>Chytridiomycota</taxon>
        <taxon>Chytridiomycota incertae sedis</taxon>
        <taxon>Chytridiomycetes</taxon>
        <taxon>Spizellomycetales</taxon>
        <taxon>Spizellomycetaceae</taxon>
        <taxon>Spizellomyces</taxon>
    </lineage>
</organism>
<dbReference type="Pfam" id="PF21666">
    <property type="entry name" value="DUF4246_N"/>
    <property type="match status" value="1"/>
</dbReference>
<evidence type="ECO:0000313" key="4">
    <source>
        <dbReference type="Proteomes" id="UP000053201"/>
    </source>
</evidence>
<evidence type="ECO:0000259" key="2">
    <source>
        <dbReference type="Pfam" id="PF21666"/>
    </source>
</evidence>
<feature type="domain" description="DUF4246" evidence="1">
    <location>
        <begin position="87"/>
        <end position="485"/>
    </location>
</feature>
<dbReference type="EMBL" id="KQ257451">
    <property type="protein sequence ID" value="KND03948.1"/>
    <property type="molecule type" value="Genomic_DNA"/>
</dbReference>
<dbReference type="STRING" id="645134.A0A0L0HS49"/>